<name>A0A1M5EPR4_9GAMM</name>
<keyword evidence="2" id="KW-1185">Reference proteome</keyword>
<dbReference type="STRING" id="1121942.SAMN02745148_03594"/>
<proteinExistence type="predicted"/>
<accession>A0A1M5EPR4</accession>
<gene>
    <name evidence="1" type="ORF">SAMN02745148_03594</name>
</gene>
<dbReference type="GO" id="GO:0003677">
    <property type="term" value="F:DNA binding"/>
    <property type="evidence" value="ECO:0007669"/>
    <property type="project" value="InterPro"/>
</dbReference>
<evidence type="ECO:0008006" key="3">
    <source>
        <dbReference type="Google" id="ProtNLM"/>
    </source>
</evidence>
<dbReference type="InterPro" id="IPR010982">
    <property type="entry name" value="Lambda_DNA-bd_dom_sf"/>
</dbReference>
<dbReference type="AlphaFoldDB" id="A0A1M5EPR4"/>
<dbReference type="Proteomes" id="UP000184346">
    <property type="component" value="Unassembled WGS sequence"/>
</dbReference>
<protein>
    <recommendedName>
        <fullName evidence="3">Addiction module antidote protein, HigA family</fullName>
    </recommendedName>
</protein>
<reference evidence="1 2" key="1">
    <citation type="submission" date="2016-11" db="EMBL/GenBank/DDBJ databases">
        <authorList>
            <person name="Jaros S."/>
            <person name="Januszkiewicz K."/>
            <person name="Wedrychowicz H."/>
        </authorList>
    </citation>
    <scope>NUCLEOTIDE SEQUENCE [LARGE SCALE GENOMIC DNA]</scope>
    <source>
        <strain evidence="1 2">DSM 19980</strain>
    </source>
</reference>
<dbReference type="EMBL" id="FQUJ01000024">
    <property type="protein sequence ID" value="SHF81166.1"/>
    <property type="molecule type" value="Genomic_DNA"/>
</dbReference>
<evidence type="ECO:0000313" key="2">
    <source>
        <dbReference type="Proteomes" id="UP000184346"/>
    </source>
</evidence>
<evidence type="ECO:0000313" key="1">
    <source>
        <dbReference type="EMBL" id="SHF81166.1"/>
    </source>
</evidence>
<dbReference type="Gene3D" id="1.10.260.40">
    <property type="entry name" value="lambda repressor-like DNA-binding domains"/>
    <property type="match status" value="1"/>
</dbReference>
<organism evidence="1 2">
    <name type="scientific">Modicisalibacter ilicicola DSM 19980</name>
    <dbReference type="NCBI Taxonomy" id="1121942"/>
    <lineage>
        <taxon>Bacteria</taxon>
        <taxon>Pseudomonadati</taxon>
        <taxon>Pseudomonadota</taxon>
        <taxon>Gammaproteobacteria</taxon>
        <taxon>Oceanospirillales</taxon>
        <taxon>Halomonadaceae</taxon>
        <taxon>Modicisalibacter</taxon>
    </lineage>
</organism>
<sequence length="54" mass="6236">MIRIPTHREPIHPVEVLLEEFLNPMHITQRELSAALHYQGYSTLGMELDAPIAR</sequence>